<evidence type="ECO:0000259" key="5">
    <source>
        <dbReference type="Pfam" id="PF17851"/>
    </source>
</evidence>
<dbReference type="SUPFAM" id="SSF49899">
    <property type="entry name" value="Concanavalin A-like lectins/glucanases"/>
    <property type="match status" value="1"/>
</dbReference>
<dbReference type="InterPro" id="IPR023296">
    <property type="entry name" value="Glyco_hydro_beta-prop_sf"/>
</dbReference>
<dbReference type="Gene3D" id="2.60.120.200">
    <property type="match status" value="1"/>
</dbReference>
<keyword evidence="7" id="KW-1185">Reference proteome</keyword>
<name>A0ABS1VRK5_9ACTN</name>
<dbReference type="PANTHER" id="PTHR42812">
    <property type="entry name" value="BETA-XYLOSIDASE"/>
    <property type="match status" value="1"/>
</dbReference>
<dbReference type="Proteomes" id="UP000598996">
    <property type="component" value="Unassembled WGS sequence"/>
</dbReference>
<comment type="similarity">
    <text evidence="1">Belongs to the glycosyl hydrolase 43 family.</text>
</comment>
<evidence type="ECO:0000313" key="6">
    <source>
        <dbReference type="EMBL" id="MBL7257315.1"/>
    </source>
</evidence>
<gene>
    <name evidence="6" type="ORF">JKJ07_23745</name>
</gene>
<dbReference type="InterPro" id="IPR006710">
    <property type="entry name" value="Glyco_hydro_43"/>
</dbReference>
<dbReference type="SUPFAM" id="SSF75005">
    <property type="entry name" value="Arabinanase/levansucrase/invertase"/>
    <property type="match status" value="1"/>
</dbReference>
<feature type="chain" id="PRO_5047525757" evidence="4">
    <location>
        <begin position="30"/>
        <end position="757"/>
    </location>
</feature>
<dbReference type="Pfam" id="PF04616">
    <property type="entry name" value="Glyco_hydro_43"/>
    <property type="match status" value="1"/>
</dbReference>
<evidence type="ECO:0000256" key="1">
    <source>
        <dbReference type="ARBA" id="ARBA00009865"/>
    </source>
</evidence>
<dbReference type="EMBL" id="JAENHO010000006">
    <property type="protein sequence ID" value="MBL7257315.1"/>
    <property type="molecule type" value="Genomic_DNA"/>
</dbReference>
<keyword evidence="2" id="KW-0378">Hydrolase</keyword>
<evidence type="ECO:0000313" key="7">
    <source>
        <dbReference type="Proteomes" id="UP000598996"/>
    </source>
</evidence>
<evidence type="ECO:0000256" key="3">
    <source>
        <dbReference type="ARBA" id="ARBA00023295"/>
    </source>
</evidence>
<sequence length="757" mass="78039">MARTRTSLWLFALITATFAAAPAPGAAQAAAPAPGAAVAAAPALSAAVAAAPALSAAPTAAATYTNPVSAGTVDTFPDPAVVKGKDGKWWAYGTTNPIFNSRGETGEHILPTLSSTDLVHWTYAGDVFPLTAKPSWWPAGTRPWAPDVRYYNNAYRLTYSLSVGGIGLATSPGPNGPWTDRGQIVPAAGGCPSGTIDQAMFTDTDGSYYLYWGSYDTICVARMNADGTAIAGPVTQIGHGRRMEGGFVVHRGGYYYLFYSDGGCCDGAFSGYTVKAGRATSPLGPFSTPTGVRLTDLTSKDGNVLAATGNGWVGPGHNALATDLAGQDWLVYHAIPQNDPDFPPVTGANGATLNLTKRPLMIDRLDWIDGWPVVRAGAGPSNGAETAPVTTWAVGSTFDSGAAGFTGGFTWSGGLLTTAAAATSLSAGSVAGNVRVEGDVRGTAAGISYGPVTAWLDSASKRLVVDGAVTGSAALPANFNYQSWHTIVLTRRGSSLVATVSADRLLQDVATVSLTLPAGFAGGRVGAVSRTGSADVDNLGAAPLSVPVTSLAPTPRAGALLPAYTDEFTGTAPNAGWSWVRPDASATVSGGFLVRPTQAGDLALGSNSAGVLVRDAPAGPFVVETKLQFDGVRGNQQAGLVLYDHDDRFVKLAHSVLPLNGIANTFLQQTEFTKEDRRVSNNAVTSGPSFGGPAPATMWLRLLHRDGVARMASSRDGVTWEWGAAWTMARPLRIGVVAMGGTGATARFDYVRTYAAG</sequence>
<evidence type="ECO:0000256" key="4">
    <source>
        <dbReference type="SAM" id="SignalP"/>
    </source>
</evidence>
<reference evidence="6 7" key="1">
    <citation type="submission" date="2021-01" db="EMBL/GenBank/DDBJ databases">
        <title>Actinoplanes sp. nov. LDG1-01 isolated from lichen.</title>
        <authorList>
            <person name="Saeng-In P."/>
            <person name="Phongsopitanun W."/>
            <person name="Kanchanasin P."/>
            <person name="Yuki M."/>
            <person name="Kudo T."/>
            <person name="Ohkuma M."/>
            <person name="Tanasupawat S."/>
        </authorList>
    </citation>
    <scope>NUCLEOTIDE SEQUENCE [LARGE SCALE GENOMIC DNA]</scope>
    <source>
        <strain evidence="6 7">LDG1-01</strain>
    </source>
</reference>
<accession>A0ABS1VRK5</accession>
<dbReference type="InterPro" id="IPR051795">
    <property type="entry name" value="Glycosyl_Hydrlase_43"/>
</dbReference>
<dbReference type="Gene3D" id="2.115.10.20">
    <property type="entry name" value="Glycosyl hydrolase domain, family 43"/>
    <property type="match status" value="1"/>
</dbReference>
<protein>
    <submittedName>
        <fullName evidence="6">Family 43 glycosylhydrolase</fullName>
    </submittedName>
</protein>
<dbReference type="RefSeq" id="WP_202993888.1">
    <property type="nucleotide sequence ID" value="NZ_JAENHO010000006.1"/>
</dbReference>
<feature type="signal peptide" evidence="4">
    <location>
        <begin position="1"/>
        <end position="29"/>
    </location>
</feature>
<evidence type="ECO:0000256" key="2">
    <source>
        <dbReference type="ARBA" id="ARBA00022801"/>
    </source>
</evidence>
<dbReference type="Pfam" id="PF17851">
    <property type="entry name" value="GH43_C2"/>
    <property type="match status" value="1"/>
</dbReference>
<keyword evidence="4" id="KW-0732">Signal</keyword>
<dbReference type="InterPro" id="IPR041542">
    <property type="entry name" value="GH43_C2"/>
</dbReference>
<comment type="caution">
    <text evidence="6">The sequence shown here is derived from an EMBL/GenBank/DDBJ whole genome shotgun (WGS) entry which is preliminary data.</text>
</comment>
<keyword evidence="3" id="KW-0326">Glycosidase</keyword>
<dbReference type="InterPro" id="IPR013320">
    <property type="entry name" value="ConA-like_dom_sf"/>
</dbReference>
<organism evidence="6 7">
    <name type="scientific">Paractinoplanes lichenicola</name>
    <dbReference type="NCBI Taxonomy" id="2802976"/>
    <lineage>
        <taxon>Bacteria</taxon>
        <taxon>Bacillati</taxon>
        <taxon>Actinomycetota</taxon>
        <taxon>Actinomycetes</taxon>
        <taxon>Micromonosporales</taxon>
        <taxon>Micromonosporaceae</taxon>
        <taxon>Paractinoplanes</taxon>
    </lineage>
</organism>
<feature type="domain" description="Beta-xylosidase C-terminal Concanavalin A-like" evidence="5">
    <location>
        <begin position="566"/>
        <end position="732"/>
    </location>
</feature>
<dbReference type="PANTHER" id="PTHR42812:SF5">
    <property type="entry name" value="ENDO-ARABINASE"/>
    <property type="match status" value="1"/>
</dbReference>
<dbReference type="CDD" id="cd18616">
    <property type="entry name" value="GH43_ABN-like"/>
    <property type="match status" value="1"/>
</dbReference>
<proteinExistence type="inferred from homology"/>